<comment type="caution">
    <text evidence="2">The sequence shown here is derived from an EMBL/GenBank/DDBJ whole genome shotgun (WGS) entry which is preliminary data.</text>
</comment>
<sequence>MINYRSSVKNGTDPTYLINTRSTSRRNAASCAKDDNVVLGLPRTRASSGTTVDAAPVEPSNGGCEEIDGDGGVARDESWIGAEAEKGELLLLEVRFPLRTRSG</sequence>
<evidence type="ECO:0000256" key="1">
    <source>
        <dbReference type="SAM" id="MobiDB-lite"/>
    </source>
</evidence>
<dbReference type="AlphaFoldDB" id="A0AAN4YIF6"/>
<proteinExistence type="predicted"/>
<protein>
    <submittedName>
        <fullName evidence="2">Unnamed protein product</fullName>
    </submittedName>
</protein>
<evidence type="ECO:0000313" key="3">
    <source>
        <dbReference type="Proteomes" id="UP001165205"/>
    </source>
</evidence>
<dbReference type="EMBL" id="BSYA01000035">
    <property type="protein sequence ID" value="GMG27476.1"/>
    <property type="molecule type" value="Genomic_DNA"/>
</dbReference>
<accession>A0AAN4YIF6</accession>
<dbReference type="Proteomes" id="UP001165205">
    <property type="component" value="Unassembled WGS sequence"/>
</dbReference>
<name>A0AAN4YIF6_ASPOZ</name>
<feature type="region of interest" description="Disordered" evidence="1">
    <location>
        <begin position="44"/>
        <end position="70"/>
    </location>
</feature>
<evidence type="ECO:0000313" key="2">
    <source>
        <dbReference type="EMBL" id="GMG27476.1"/>
    </source>
</evidence>
<reference evidence="2" key="1">
    <citation type="submission" date="2023-04" db="EMBL/GenBank/DDBJ databases">
        <title>Aspergillus oryzae NBRC 4228.</title>
        <authorList>
            <person name="Ichikawa N."/>
            <person name="Sato H."/>
            <person name="Tonouchi N."/>
        </authorList>
    </citation>
    <scope>NUCLEOTIDE SEQUENCE</scope>
    <source>
        <strain evidence="2">NBRC 4228</strain>
    </source>
</reference>
<gene>
    <name evidence="2" type="ORF">Aory04_000409300</name>
</gene>
<organism evidence="2 3">
    <name type="scientific">Aspergillus oryzae</name>
    <name type="common">Yellow koji mold</name>
    <dbReference type="NCBI Taxonomy" id="5062"/>
    <lineage>
        <taxon>Eukaryota</taxon>
        <taxon>Fungi</taxon>
        <taxon>Dikarya</taxon>
        <taxon>Ascomycota</taxon>
        <taxon>Pezizomycotina</taxon>
        <taxon>Eurotiomycetes</taxon>
        <taxon>Eurotiomycetidae</taxon>
        <taxon>Eurotiales</taxon>
        <taxon>Aspergillaceae</taxon>
        <taxon>Aspergillus</taxon>
        <taxon>Aspergillus subgen. Circumdati</taxon>
    </lineage>
</organism>